<organism evidence="1 2">
    <name type="scientific">Salmonella phage emiel</name>
    <dbReference type="NCBI Taxonomy" id="2713295"/>
    <lineage>
        <taxon>Viruses</taxon>
        <taxon>Duplodnaviria</taxon>
        <taxon>Heunggongvirae</taxon>
        <taxon>Uroviricota</taxon>
        <taxon>Caudoviricetes</taxon>
        <taxon>Rosemountvirus</taxon>
        <taxon>Rosemountvirus yarpen</taxon>
    </lineage>
</organism>
<evidence type="ECO:0000313" key="2">
    <source>
        <dbReference type="Proteomes" id="UP000502222"/>
    </source>
</evidence>
<name>A0A6G8RA60_9CAUD</name>
<reference evidence="2" key="1">
    <citation type="submission" date="2020-02" db="EMBL/GenBank/DDBJ databases">
        <authorList>
            <person name="Olsen N.S."/>
            <person name="Forero-Junco L."/>
            <person name="Kot W."/>
            <person name="Hansen L.H."/>
        </authorList>
    </citation>
    <scope>NUCLEOTIDE SEQUENCE [LARGE SCALE GENOMIC DNA]</scope>
</reference>
<dbReference type="InterPro" id="IPR021283">
    <property type="entry name" value="Phage_Wedge1"/>
</dbReference>
<dbReference type="Pfam" id="PF11041">
    <property type="entry name" value="Phage_Wedge1"/>
    <property type="match status" value="1"/>
</dbReference>
<gene>
    <name evidence="1" type="ORF">emiel_49</name>
</gene>
<protein>
    <submittedName>
        <fullName evidence="1">Uncharacterized protein</fullName>
    </submittedName>
</protein>
<sequence length="219" mass="24528">MLMAEYHKLLIQQYADKPKAVATIKGFDDAIQGIWDGAQQVVDSLNIDKAFGKGLDNVAARVGASRVLKKGVDRKFFGFTNKVPDVLGFGGSSGNKGGPFYRYGASVWDPVILDDIDLRTYIKMKIWKNMQDGTMPYLIDFLIEFFGMNNFVITDNEDMTMTLEIYSTLTPLKQVLIQNYDILPRPTGVKIELNTSVDVTDSLYRYATVNLPAQVNVYG</sequence>
<dbReference type="Proteomes" id="UP000502222">
    <property type="component" value="Genome"/>
</dbReference>
<dbReference type="EMBL" id="MT074434">
    <property type="protein sequence ID" value="QIN98272.1"/>
    <property type="molecule type" value="Genomic_DNA"/>
</dbReference>
<proteinExistence type="predicted"/>
<accession>A0A6G8RA60</accession>
<evidence type="ECO:0000313" key="1">
    <source>
        <dbReference type="EMBL" id="QIN98272.1"/>
    </source>
</evidence>